<dbReference type="SUPFAM" id="SSF53300">
    <property type="entry name" value="vWA-like"/>
    <property type="match status" value="1"/>
</dbReference>
<dbReference type="PANTHER" id="PTHR41248">
    <property type="entry name" value="NORD PROTEIN"/>
    <property type="match status" value="1"/>
</dbReference>
<dbReference type="InterPro" id="IPR051928">
    <property type="entry name" value="NorD/CobT"/>
</dbReference>
<dbReference type="SMART" id="SM00327">
    <property type="entry name" value="VWA"/>
    <property type="match status" value="1"/>
</dbReference>
<dbReference type="Gene3D" id="3.40.50.410">
    <property type="entry name" value="von Willebrand factor, type A domain"/>
    <property type="match status" value="1"/>
</dbReference>
<feature type="domain" description="VWFA" evidence="2">
    <location>
        <begin position="514"/>
        <end position="693"/>
    </location>
</feature>
<feature type="compositionally biased region" description="Basic and acidic residues" evidence="1">
    <location>
        <begin position="317"/>
        <end position="326"/>
    </location>
</feature>
<gene>
    <name evidence="3" type="ORF">FYJ37_03230</name>
</gene>
<protein>
    <submittedName>
        <fullName evidence="3">Nitric oxide reductase activation protein NorD</fullName>
    </submittedName>
</protein>
<evidence type="ECO:0000256" key="1">
    <source>
        <dbReference type="SAM" id="MobiDB-lite"/>
    </source>
</evidence>
<reference evidence="3 4" key="1">
    <citation type="submission" date="2019-08" db="EMBL/GenBank/DDBJ databases">
        <title>In-depth cultivation of the pig gut microbiome towards novel bacterial diversity and tailored functional studies.</title>
        <authorList>
            <person name="Wylensek D."/>
            <person name="Hitch T.C.A."/>
            <person name="Clavel T."/>
        </authorList>
    </citation>
    <scope>NUCLEOTIDE SEQUENCE [LARGE SCALE GENOMIC DNA]</scope>
    <source>
        <strain evidence="3 4">BL-389-WT-3D</strain>
    </source>
</reference>
<name>A0A844F3R2_CLOSV</name>
<comment type="caution">
    <text evidence="3">The sequence shown here is derived from an EMBL/GenBank/DDBJ whole genome shotgun (WGS) entry which is preliminary data.</text>
</comment>
<feature type="region of interest" description="Disordered" evidence="1">
    <location>
        <begin position="303"/>
        <end position="339"/>
    </location>
</feature>
<accession>A0A844F3R2</accession>
<dbReference type="PROSITE" id="PS50234">
    <property type="entry name" value="VWFA"/>
    <property type="match status" value="1"/>
</dbReference>
<dbReference type="PANTHER" id="PTHR41248:SF1">
    <property type="entry name" value="NORD PROTEIN"/>
    <property type="match status" value="1"/>
</dbReference>
<sequence length="693" mass="77864">MIRDQELTISDEELFTSSAYQKYLTSMAKSATGRYRQGLQVLMEWDARADAGIAHTDNYKIHINAANEITQSFPSRYLRSESLVGFNGHETAHLLFSDFTALELYLGSMEKGAFYPSNPSFTESSYQTNCEEILEAMDSKDKATCLTLASCASHINNILEDIYIEARMCVSHPGTFRRGIELNNLRMCEQMPSIQSQIEKKYSDFAIMANLLLQYCRAGTINNLSGYKGPYLDYLEDCMPYVDDAIYSDETKDRFHASNHIVAILWEYIKPLIEETKERMEQHSASDASQMLEELLGNQIHGATPLPSGKGGTMPKQAEEGKKEQKANPLPCTPPAMRQERTKAAQDVVAEEGNRIALAKTNTILDENNPGITYNHQYLGTGYEKSANDLFRILNGIATEKAETQYQQEMTEELQKAANDIHYGNAHTGVHVTINRMSYVPDSLKQSYQAVAPMLIRASKRLQKSIAPLLKEESEGGKLKNLQFGKRLDTRALHHADGTFFTRTRLPSEEQKLAVGLLVDESGSMSWGDQITHAKKTAIVLYDFCQSLQVPITIYGHSTGGRGVELYSYAEFDSIDTSDRYRLMDMSARNGNRDGAALRFVAEHLAKRPEKQKLLIIISDGQPADTGYYGTEAEADLRGIKKEYSKKGIKLFAAAIGDDKENIKRIYQDGFLDITKLEDLPKNMTLLVKQYLK</sequence>
<dbReference type="CDD" id="cd01454">
    <property type="entry name" value="vWA_norD_type"/>
    <property type="match status" value="1"/>
</dbReference>
<evidence type="ECO:0000313" key="3">
    <source>
        <dbReference type="EMBL" id="MSS39393.1"/>
    </source>
</evidence>
<dbReference type="EMBL" id="VUMB01000005">
    <property type="protein sequence ID" value="MSS39393.1"/>
    <property type="molecule type" value="Genomic_DNA"/>
</dbReference>
<dbReference type="AlphaFoldDB" id="A0A844F3R2"/>
<organism evidence="3 4">
    <name type="scientific">Clostridium scindens (strain JCM 10418 / VPI 12708)</name>
    <dbReference type="NCBI Taxonomy" id="29347"/>
    <lineage>
        <taxon>Bacteria</taxon>
        <taxon>Bacillati</taxon>
        <taxon>Bacillota</taxon>
        <taxon>Clostridia</taxon>
        <taxon>Lachnospirales</taxon>
        <taxon>Lachnospiraceae</taxon>
    </lineage>
</organism>
<dbReference type="InterPro" id="IPR025861">
    <property type="entry name" value="CobT_VWA_dom"/>
</dbReference>
<dbReference type="InterPro" id="IPR002035">
    <property type="entry name" value="VWF_A"/>
</dbReference>
<dbReference type="Pfam" id="PF11775">
    <property type="entry name" value="CobT_C"/>
    <property type="match status" value="1"/>
</dbReference>
<proteinExistence type="predicted"/>
<evidence type="ECO:0000259" key="2">
    <source>
        <dbReference type="PROSITE" id="PS50234"/>
    </source>
</evidence>
<dbReference type="Proteomes" id="UP000462363">
    <property type="component" value="Unassembled WGS sequence"/>
</dbReference>
<dbReference type="InterPro" id="IPR036465">
    <property type="entry name" value="vWFA_dom_sf"/>
</dbReference>
<evidence type="ECO:0000313" key="4">
    <source>
        <dbReference type="Proteomes" id="UP000462363"/>
    </source>
</evidence>